<gene>
    <name evidence="16" type="ORF">GNLVRS02_ARAD1D38060g</name>
</gene>
<dbReference type="InterPro" id="IPR013112">
    <property type="entry name" value="FAD-bd_8"/>
</dbReference>
<feature type="domain" description="FAD-binding FR-type" evidence="15">
    <location>
        <begin position="413"/>
        <end position="533"/>
    </location>
</feature>
<evidence type="ECO:0000256" key="1">
    <source>
        <dbReference type="ARBA" id="ARBA00004651"/>
    </source>
</evidence>
<evidence type="ECO:0000256" key="4">
    <source>
        <dbReference type="ARBA" id="ARBA00022475"/>
    </source>
</evidence>
<dbReference type="InterPro" id="IPR051410">
    <property type="entry name" value="Ferric/Cupric_Reductase"/>
</dbReference>
<keyword evidence="6 13" id="KW-0812">Transmembrane</keyword>
<dbReference type="AlphaFoldDB" id="A0A060THE5"/>
<reference evidence="16" key="2">
    <citation type="submission" date="2014-06" db="EMBL/GenBank/DDBJ databases">
        <title>The complete genome of Blastobotrys (Arxula) adeninivorans LS3 - a yeast of biotechnological interest.</title>
        <authorList>
            <person name="Kunze G."/>
            <person name="Gaillardin C."/>
            <person name="Czernicka M."/>
            <person name="Durrens P."/>
            <person name="Martin T."/>
            <person name="Boer E."/>
            <person name="Gabaldon T."/>
            <person name="Cruz J."/>
            <person name="Talla E."/>
            <person name="Marck C."/>
            <person name="Goffeau A."/>
            <person name="Barbe V."/>
            <person name="Baret P."/>
            <person name="Baronian K."/>
            <person name="Beier S."/>
            <person name="Bleykasten C."/>
            <person name="Bode R."/>
            <person name="Casaregola S."/>
            <person name="Despons L."/>
            <person name="Fairhead C."/>
            <person name="Giersberg M."/>
            <person name="Gierski P."/>
            <person name="Hahnel U."/>
            <person name="Hartmann A."/>
            <person name="Jankowska D."/>
            <person name="Jubin C."/>
            <person name="Jung P."/>
            <person name="Lafontaine I."/>
            <person name="Leh-Louis V."/>
            <person name="Lemaire M."/>
            <person name="Marcet-Houben M."/>
            <person name="Mascher M."/>
            <person name="Morel G."/>
            <person name="Richard G.-F."/>
            <person name="Riechen J."/>
            <person name="Sacerdot C."/>
            <person name="Sarkar A."/>
            <person name="Savel G."/>
            <person name="Schacherer J."/>
            <person name="Sherman D."/>
            <person name="Straub M.-L."/>
            <person name="Stein N."/>
            <person name="Thierry A."/>
            <person name="Trautwein-Schult A."/>
            <person name="Westhof E."/>
            <person name="Worch S."/>
            <person name="Dujon B."/>
            <person name="Souciet J.-L."/>
            <person name="Wincker P."/>
            <person name="Scholz U."/>
            <person name="Neuveglise N."/>
        </authorList>
    </citation>
    <scope>NUCLEOTIDE SEQUENCE</scope>
    <source>
        <strain evidence="16">LS3</strain>
    </source>
</reference>
<keyword evidence="5" id="KW-0285">Flavoprotein</keyword>
<evidence type="ECO:0000256" key="9">
    <source>
        <dbReference type="ARBA" id="ARBA00023065"/>
    </source>
</evidence>
<evidence type="ECO:0000256" key="5">
    <source>
        <dbReference type="ARBA" id="ARBA00022630"/>
    </source>
</evidence>
<dbReference type="InterPro" id="IPR017927">
    <property type="entry name" value="FAD-bd_FR_type"/>
</dbReference>
<feature type="transmembrane region" description="Helical" evidence="13">
    <location>
        <begin position="539"/>
        <end position="556"/>
    </location>
</feature>
<feature type="signal peptide" evidence="14">
    <location>
        <begin position="1"/>
        <end position="17"/>
    </location>
</feature>
<dbReference type="Gene3D" id="3.40.50.80">
    <property type="entry name" value="Nucleotide-binding domain of ferredoxin-NADP reductase (FNR) module"/>
    <property type="match status" value="1"/>
</dbReference>
<dbReference type="PANTHER" id="PTHR32361">
    <property type="entry name" value="FERRIC/CUPRIC REDUCTASE TRANSMEMBRANE COMPONENT"/>
    <property type="match status" value="1"/>
</dbReference>
<protein>
    <recommendedName>
        <fullName evidence="2">ferric-chelate reductase (NADPH)</fullName>
        <ecNumber evidence="2">1.16.1.9</ecNumber>
    </recommendedName>
</protein>
<evidence type="ECO:0000256" key="2">
    <source>
        <dbReference type="ARBA" id="ARBA00012668"/>
    </source>
</evidence>
<comment type="catalytic activity">
    <reaction evidence="12">
        <text>2 a Fe(II)-siderophore + NADP(+) + H(+) = 2 a Fe(III)-siderophore + NADPH</text>
        <dbReference type="Rhea" id="RHEA:28795"/>
        <dbReference type="Rhea" id="RHEA-COMP:11342"/>
        <dbReference type="Rhea" id="RHEA-COMP:11344"/>
        <dbReference type="ChEBI" id="CHEBI:15378"/>
        <dbReference type="ChEBI" id="CHEBI:29033"/>
        <dbReference type="ChEBI" id="CHEBI:29034"/>
        <dbReference type="ChEBI" id="CHEBI:57783"/>
        <dbReference type="ChEBI" id="CHEBI:58349"/>
        <dbReference type="EC" id="1.16.1.9"/>
    </reaction>
</comment>
<feature type="transmembrane region" description="Helical" evidence="13">
    <location>
        <begin position="317"/>
        <end position="340"/>
    </location>
</feature>
<dbReference type="InterPro" id="IPR013130">
    <property type="entry name" value="Fe3_Rdtase_TM_dom"/>
</dbReference>
<evidence type="ECO:0000256" key="13">
    <source>
        <dbReference type="SAM" id="Phobius"/>
    </source>
</evidence>
<feature type="transmembrane region" description="Helical" evidence="13">
    <location>
        <begin position="378"/>
        <end position="396"/>
    </location>
</feature>
<keyword evidence="14" id="KW-0732">Signal</keyword>
<dbReference type="PROSITE" id="PS51384">
    <property type="entry name" value="FAD_FR"/>
    <property type="match status" value="1"/>
</dbReference>
<dbReference type="Pfam" id="PF01794">
    <property type="entry name" value="Ferric_reduct"/>
    <property type="match status" value="1"/>
</dbReference>
<accession>A0A060THE5</accession>
<keyword evidence="9" id="KW-0406">Ion transport</keyword>
<dbReference type="SUPFAM" id="SSF52343">
    <property type="entry name" value="Ferredoxin reductase-like, C-terminal NADP-linked domain"/>
    <property type="match status" value="1"/>
</dbReference>
<dbReference type="PANTHER" id="PTHR32361:SF9">
    <property type="entry name" value="FERRIC REDUCTASE TRANSMEMBRANE COMPONENT 3-RELATED"/>
    <property type="match status" value="1"/>
</dbReference>
<keyword evidence="3" id="KW-0813">Transport</keyword>
<dbReference type="EMBL" id="HG937694">
    <property type="protein sequence ID" value="CDP38591.1"/>
    <property type="molecule type" value="Genomic_DNA"/>
</dbReference>
<dbReference type="GO" id="GO:0005886">
    <property type="term" value="C:plasma membrane"/>
    <property type="evidence" value="ECO:0007669"/>
    <property type="project" value="UniProtKB-SubCell"/>
</dbReference>
<keyword evidence="10 13" id="KW-0472">Membrane</keyword>
<dbReference type="PhylomeDB" id="A0A060THE5"/>
<feature type="transmembrane region" description="Helical" evidence="13">
    <location>
        <begin position="159"/>
        <end position="182"/>
    </location>
</feature>
<dbReference type="SFLD" id="SFLDG01168">
    <property type="entry name" value="Ferric_reductase_subgroup_(FRE"/>
    <property type="match status" value="1"/>
</dbReference>
<evidence type="ECO:0000256" key="6">
    <source>
        <dbReference type="ARBA" id="ARBA00022692"/>
    </source>
</evidence>
<dbReference type="GO" id="GO:0015677">
    <property type="term" value="P:copper ion import"/>
    <property type="evidence" value="ECO:0007669"/>
    <property type="project" value="TreeGrafter"/>
</dbReference>
<comment type="subcellular location">
    <subcellularLocation>
        <location evidence="1">Cell membrane</location>
        <topology evidence="1">Multi-pass membrane protein</topology>
    </subcellularLocation>
</comment>
<keyword evidence="8 13" id="KW-1133">Transmembrane helix</keyword>
<dbReference type="SFLD" id="SFLDS00052">
    <property type="entry name" value="Ferric_Reductase_Domain"/>
    <property type="match status" value="1"/>
</dbReference>
<evidence type="ECO:0000256" key="11">
    <source>
        <dbReference type="ARBA" id="ARBA00023180"/>
    </source>
</evidence>
<organism evidence="16">
    <name type="scientific">Blastobotrys adeninivorans</name>
    <name type="common">Yeast</name>
    <name type="synonym">Arxula adeninivorans</name>
    <dbReference type="NCBI Taxonomy" id="409370"/>
    <lineage>
        <taxon>Eukaryota</taxon>
        <taxon>Fungi</taxon>
        <taxon>Dikarya</taxon>
        <taxon>Ascomycota</taxon>
        <taxon>Saccharomycotina</taxon>
        <taxon>Dipodascomycetes</taxon>
        <taxon>Dipodascales</taxon>
        <taxon>Trichomonascaceae</taxon>
        <taxon>Blastobotrys</taxon>
    </lineage>
</organism>
<keyword evidence="11" id="KW-0325">Glycoprotein</keyword>
<feature type="transmembrane region" description="Helical" evidence="13">
    <location>
        <begin position="232"/>
        <end position="251"/>
    </location>
</feature>
<dbReference type="InterPro" id="IPR039261">
    <property type="entry name" value="FNR_nucleotide-bd"/>
</dbReference>
<keyword evidence="4" id="KW-1003">Cell membrane</keyword>
<dbReference type="GO" id="GO:0006826">
    <property type="term" value="P:iron ion transport"/>
    <property type="evidence" value="ECO:0007669"/>
    <property type="project" value="TreeGrafter"/>
</dbReference>
<evidence type="ECO:0000256" key="8">
    <source>
        <dbReference type="ARBA" id="ARBA00022989"/>
    </source>
</evidence>
<proteinExistence type="predicted"/>
<dbReference type="GO" id="GO:0052851">
    <property type="term" value="F:ferric-chelate reductase (NADPH) activity"/>
    <property type="evidence" value="ECO:0007669"/>
    <property type="project" value="UniProtKB-EC"/>
</dbReference>
<feature type="transmembrane region" description="Helical" evidence="13">
    <location>
        <begin position="346"/>
        <end position="366"/>
    </location>
</feature>
<evidence type="ECO:0000256" key="10">
    <source>
        <dbReference type="ARBA" id="ARBA00023136"/>
    </source>
</evidence>
<dbReference type="InterPro" id="IPR017938">
    <property type="entry name" value="Riboflavin_synthase-like_b-brl"/>
</dbReference>
<dbReference type="GO" id="GO:0006879">
    <property type="term" value="P:intracellular iron ion homeostasis"/>
    <property type="evidence" value="ECO:0007669"/>
    <property type="project" value="TreeGrafter"/>
</dbReference>
<evidence type="ECO:0000313" key="16">
    <source>
        <dbReference type="EMBL" id="CDP38591.1"/>
    </source>
</evidence>
<sequence length="680" mass="77132">MLVNFLVTGLLAAIICAVFKVGEVSDANRVLPFDLIGGPCLATLTSVDVSFGDCQLADRHCLCRNEDFLISVAICIDDHAPDSAQDRVDSAYAAVSRRCNSYTKSTNLSPHRIQDIYTRWQSTVEHPENRTIPVRVPEEFVSDKIATKEVIERNEKTNFIFGLTFVGYWGLVVVIAGVKNFLGQKASVLKVAKGKSWRRVQRLLLLPPMCGTAHSELATIEKLSFYMPRRLHSLVIAGYAILTIVLMCIGYEVTEPNYIYPDVSKQRLRYAANRLAELTISQLPILVIFGSRNNILSLFTGWPFNVFNCFHRWIGRVMVVFLLLHGVLHTIVANYTGIFARVWNKAYWIAGVVGLIAGILILTQSIRIWRLRSYESFLIAHLGLAAIFIVSSWIHLIDTVQMPYVYCTISLWLHDYISRIVKIIHSGVTRASGQLYRSESKGSSILVLNLPKPTRWACNPGRYAYVHFLGKGMCWWQSHPFSVVVTPKGSMQFIIRVHKGITEDLCNRLRLNEAIEENMSILVDGPYGSLNKLDLYDNWLIICGGVGITGVYSYALEMSMRTDCKFQGTFVWVVYEEFPLTKIFRDHIQFLIIDPRIKVKLFVVGGGQGDTNPMLGLERLNYRPQILHLLETFIRNSSKMNAVMTCGPGRLNDEVRQAFKSQLDHNPENVYSFFEESFTW</sequence>
<dbReference type="CDD" id="cd06186">
    <property type="entry name" value="NOX_Duox_like_FAD_NADP"/>
    <property type="match status" value="1"/>
</dbReference>
<evidence type="ECO:0000256" key="14">
    <source>
        <dbReference type="SAM" id="SignalP"/>
    </source>
</evidence>
<dbReference type="Pfam" id="PF08022">
    <property type="entry name" value="FAD_binding_8"/>
    <property type="match status" value="1"/>
</dbReference>
<keyword evidence="7" id="KW-0274">FAD</keyword>
<reference evidence="16" key="1">
    <citation type="submission" date="2014-02" db="EMBL/GenBank/DDBJ databases">
        <authorList>
            <person name="Genoscope - CEA"/>
        </authorList>
    </citation>
    <scope>NUCLEOTIDE SEQUENCE</scope>
    <source>
        <strain evidence="16">LS3</strain>
    </source>
</reference>
<evidence type="ECO:0000256" key="7">
    <source>
        <dbReference type="ARBA" id="ARBA00022827"/>
    </source>
</evidence>
<name>A0A060THE5_BLAAD</name>
<evidence type="ECO:0000256" key="12">
    <source>
        <dbReference type="ARBA" id="ARBA00048483"/>
    </source>
</evidence>
<evidence type="ECO:0000256" key="3">
    <source>
        <dbReference type="ARBA" id="ARBA00022448"/>
    </source>
</evidence>
<dbReference type="SUPFAM" id="SSF63380">
    <property type="entry name" value="Riboflavin synthase domain-like"/>
    <property type="match status" value="1"/>
</dbReference>
<dbReference type="EC" id="1.16.1.9" evidence="2"/>
<feature type="chain" id="PRO_5001588201" description="ferric-chelate reductase (NADPH)" evidence="14">
    <location>
        <begin position="18"/>
        <end position="680"/>
    </location>
</feature>
<evidence type="ECO:0000259" key="15">
    <source>
        <dbReference type="PROSITE" id="PS51384"/>
    </source>
</evidence>